<keyword evidence="1" id="KW-1133">Transmembrane helix</keyword>
<feature type="transmembrane region" description="Helical" evidence="1">
    <location>
        <begin position="18"/>
        <end position="37"/>
    </location>
</feature>
<gene>
    <name evidence="2" type="ORF">MCCG_0986</name>
</gene>
<evidence type="ECO:0000313" key="2">
    <source>
        <dbReference type="EMBL" id="AJK51900.1"/>
    </source>
</evidence>
<feature type="transmembrane region" description="Helical" evidence="1">
    <location>
        <begin position="49"/>
        <end position="69"/>
    </location>
</feature>
<proteinExistence type="predicted"/>
<accession>A0A9N7BKK4</accession>
<sequence length="106" mass="12584">MYIFYFLTNNQELTPLKIILLGLYFLHLVSMSFAIVVNRGHWVSDVTFTYLWLLPLIFLTHFLSLKILVIKNTRNIVKKVKTSNLASFFLIDYLYLNKFLVSYNKL</sequence>
<evidence type="ECO:0000313" key="3">
    <source>
        <dbReference type="Proteomes" id="UP000031910"/>
    </source>
</evidence>
<dbReference type="Proteomes" id="UP000031910">
    <property type="component" value="Chromosome"/>
</dbReference>
<evidence type="ECO:0000256" key="1">
    <source>
        <dbReference type="SAM" id="Phobius"/>
    </source>
</evidence>
<organism evidence="2 3">
    <name type="scientific">Mycoplasma capricolum subsp. capripneumoniae 87001</name>
    <dbReference type="NCBI Taxonomy" id="1124992"/>
    <lineage>
        <taxon>Bacteria</taxon>
        <taxon>Bacillati</taxon>
        <taxon>Mycoplasmatota</taxon>
        <taxon>Mollicutes</taxon>
        <taxon>Mycoplasmataceae</taxon>
        <taxon>Mycoplasma</taxon>
    </lineage>
</organism>
<keyword evidence="3" id="KW-1185">Reference proteome</keyword>
<reference evidence="2 3" key="1">
    <citation type="submission" date="2013-12" db="EMBL/GenBank/DDBJ databases">
        <authorList>
            <person name="Wang R."/>
            <person name="Li Y."/>
            <person name="Zheng H."/>
            <person name="Xin J."/>
        </authorList>
    </citation>
    <scope>NUCLEOTIDE SEQUENCE [LARGE SCALE GENOMIC DNA]</scope>
    <source>
        <strain evidence="2 3">87001</strain>
    </source>
</reference>
<keyword evidence="1" id="KW-0472">Membrane</keyword>
<dbReference type="KEGG" id="mcai:MCCG_0986"/>
<dbReference type="AlphaFoldDB" id="A0A9N7BKK4"/>
<dbReference type="EMBL" id="CP006959">
    <property type="protein sequence ID" value="AJK51900.1"/>
    <property type="molecule type" value="Genomic_DNA"/>
</dbReference>
<protein>
    <submittedName>
        <fullName evidence="2">Prolipoprotein</fullName>
    </submittedName>
</protein>
<keyword evidence="1" id="KW-0812">Transmembrane</keyword>
<name>A0A9N7BKK4_MYCCC</name>